<reference evidence="1 2" key="1">
    <citation type="journal article" date="2022" name="Hortic Res">
        <title>A haplotype resolved chromosomal level avocado genome allows analysis of novel avocado genes.</title>
        <authorList>
            <person name="Nath O."/>
            <person name="Fletcher S.J."/>
            <person name="Hayward A."/>
            <person name="Shaw L.M."/>
            <person name="Masouleh A.K."/>
            <person name="Furtado A."/>
            <person name="Henry R.J."/>
            <person name="Mitter N."/>
        </authorList>
    </citation>
    <scope>NUCLEOTIDE SEQUENCE [LARGE SCALE GENOMIC DNA]</scope>
    <source>
        <strain evidence="2">cv. Hass</strain>
    </source>
</reference>
<keyword evidence="2" id="KW-1185">Reference proteome</keyword>
<evidence type="ECO:0000313" key="1">
    <source>
        <dbReference type="EMBL" id="KAJ8632031.1"/>
    </source>
</evidence>
<gene>
    <name evidence="1" type="ORF">MRB53_025367</name>
</gene>
<protein>
    <submittedName>
        <fullName evidence="1">Uncharacterized protein</fullName>
    </submittedName>
</protein>
<name>A0ACC2LFP2_PERAE</name>
<sequence length="124" mass="14137">MTRSQLPDSVKTRTPFTEVMERIKEADSRSYGVVMNTFYELEPDYVKHYREEVRGSNRAWHIGPVSLCNKNEKDMAERGNKAFIDPNQCLDWLGSREPGSVIYVCLGNLFPVGGAQLMEIAMAF</sequence>
<proteinExistence type="predicted"/>
<comment type="caution">
    <text evidence="1">The sequence shown here is derived from an EMBL/GenBank/DDBJ whole genome shotgun (WGS) entry which is preliminary data.</text>
</comment>
<evidence type="ECO:0000313" key="2">
    <source>
        <dbReference type="Proteomes" id="UP001234297"/>
    </source>
</evidence>
<accession>A0ACC2LFP2</accession>
<dbReference type="EMBL" id="CM056816">
    <property type="protein sequence ID" value="KAJ8632031.1"/>
    <property type="molecule type" value="Genomic_DNA"/>
</dbReference>
<organism evidence="1 2">
    <name type="scientific">Persea americana</name>
    <name type="common">Avocado</name>
    <dbReference type="NCBI Taxonomy" id="3435"/>
    <lineage>
        <taxon>Eukaryota</taxon>
        <taxon>Viridiplantae</taxon>
        <taxon>Streptophyta</taxon>
        <taxon>Embryophyta</taxon>
        <taxon>Tracheophyta</taxon>
        <taxon>Spermatophyta</taxon>
        <taxon>Magnoliopsida</taxon>
        <taxon>Magnoliidae</taxon>
        <taxon>Laurales</taxon>
        <taxon>Lauraceae</taxon>
        <taxon>Persea</taxon>
    </lineage>
</organism>
<dbReference type="Proteomes" id="UP001234297">
    <property type="component" value="Chromosome 8"/>
</dbReference>